<dbReference type="STRING" id="1484693.RS694_02280"/>
<dbReference type="PANTHER" id="PTHR35530:SF1">
    <property type="entry name" value="2-HYDROXYMUCONATE TAUTOMERASE"/>
    <property type="match status" value="1"/>
</dbReference>
<evidence type="ECO:0000313" key="1">
    <source>
        <dbReference type="EMBL" id="APW41497.1"/>
    </source>
</evidence>
<evidence type="ECO:0000313" key="2">
    <source>
        <dbReference type="Proteomes" id="UP000186110"/>
    </source>
</evidence>
<dbReference type="PANTHER" id="PTHR35530">
    <property type="entry name" value="TAUTOMERASE-RELATED"/>
    <property type="match status" value="1"/>
</dbReference>
<dbReference type="Proteomes" id="UP000186110">
    <property type="component" value="Chromosome"/>
</dbReference>
<protein>
    <recommendedName>
        <fullName evidence="3">4-oxalocrotonate tautomerase domain-containing protein</fullName>
    </recommendedName>
</protein>
<dbReference type="KEGG" id="rsb:RS694_02280"/>
<dbReference type="RefSeq" id="WP_029709263.1">
    <property type="nucleotide sequence ID" value="NZ_CP019239.1"/>
</dbReference>
<evidence type="ECO:0008006" key="3">
    <source>
        <dbReference type="Google" id="ProtNLM"/>
    </source>
</evidence>
<reference evidence="1 2" key="1">
    <citation type="submission" date="2017-01" db="EMBL/GenBank/DDBJ databases">
        <authorList>
            <person name="Mah S.A."/>
            <person name="Swanson W.J."/>
            <person name="Moy G.W."/>
            <person name="Vacquier V.D."/>
        </authorList>
    </citation>
    <scope>NUCLEOTIDE SEQUENCE [LARGE SCALE GENOMIC DNA]</scope>
    <source>
        <strain evidence="1 2">DSM 22694</strain>
    </source>
</reference>
<dbReference type="EMBL" id="CP019239">
    <property type="protein sequence ID" value="APW41497.1"/>
    <property type="molecule type" value="Genomic_DNA"/>
</dbReference>
<organism evidence="1 2">
    <name type="scientific">Rhodoferax saidenbachensis</name>
    <dbReference type="NCBI Taxonomy" id="1484693"/>
    <lineage>
        <taxon>Bacteria</taxon>
        <taxon>Pseudomonadati</taxon>
        <taxon>Pseudomonadota</taxon>
        <taxon>Betaproteobacteria</taxon>
        <taxon>Burkholderiales</taxon>
        <taxon>Comamonadaceae</taxon>
        <taxon>Rhodoferax</taxon>
    </lineage>
</organism>
<dbReference type="InterPro" id="IPR014347">
    <property type="entry name" value="Tautomerase/MIF_sf"/>
</dbReference>
<sequence length="135" mass="14484">MPTLQLKIAPLQNPSRYRSLASTLTRITADILGKRPEVTAVMIEDLPAARWHIGGADVERPTAFLEISITAGTNTEAEKSAFIAAAFEALQQQLGAGQALEPASYVIVRELPATDWGYGGQTQAARRQARIAAPV</sequence>
<dbReference type="SUPFAM" id="SSF55331">
    <property type="entry name" value="Tautomerase/MIF"/>
    <property type="match status" value="1"/>
</dbReference>
<gene>
    <name evidence="1" type="ORF">RS694_02280</name>
</gene>
<dbReference type="eggNOG" id="COG1942">
    <property type="taxonomic scope" value="Bacteria"/>
</dbReference>
<accession>A0A1P8K689</accession>
<dbReference type="AlphaFoldDB" id="A0A1P8K689"/>
<dbReference type="Gene3D" id="3.30.429.10">
    <property type="entry name" value="Macrophage Migration Inhibitory Factor"/>
    <property type="match status" value="2"/>
</dbReference>
<name>A0A1P8K689_9BURK</name>
<keyword evidence="2" id="KW-1185">Reference proteome</keyword>
<proteinExistence type="predicted"/>